<evidence type="ECO:0000256" key="6">
    <source>
        <dbReference type="ARBA" id="ARBA00022490"/>
    </source>
</evidence>
<dbReference type="PANTHER" id="PTHR32315:SF3">
    <property type="entry name" value="ADENINE PHOSPHORIBOSYLTRANSFERASE"/>
    <property type="match status" value="1"/>
</dbReference>
<name>A0A8C8UPC2_PERMB</name>
<evidence type="ECO:0000256" key="3">
    <source>
        <dbReference type="ARBA" id="ARBA00004659"/>
    </source>
</evidence>
<dbReference type="EC" id="2.4.2.7" evidence="5"/>
<comment type="subcellular location">
    <subcellularLocation>
        <location evidence="2">Cytoplasm</location>
    </subcellularLocation>
</comment>
<dbReference type="GO" id="GO:0044209">
    <property type="term" value="P:AMP salvage"/>
    <property type="evidence" value="ECO:0007669"/>
    <property type="project" value="TreeGrafter"/>
</dbReference>
<organism evidence="8 9">
    <name type="scientific">Peromyscus maniculatus bairdii</name>
    <name type="common">Prairie deer mouse</name>
    <dbReference type="NCBI Taxonomy" id="230844"/>
    <lineage>
        <taxon>Eukaryota</taxon>
        <taxon>Metazoa</taxon>
        <taxon>Chordata</taxon>
        <taxon>Craniata</taxon>
        <taxon>Vertebrata</taxon>
        <taxon>Euteleostomi</taxon>
        <taxon>Mammalia</taxon>
        <taxon>Eutheria</taxon>
        <taxon>Euarchontoglires</taxon>
        <taxon>Glires</taxon>
        <taxon>Rodentia</taxon>
        <taxon>Myomorpha</taxon>
        <taxon>Muroidea</taxon>
        <taxon>Cricetidae</taxon>
        <taxon>Neotominae</taxon>
        <taxon>Peromyscus</taxon>
    </lineage>
</organism>
<dbReference type="AlphaFoldDB" id="A0A8C8UPC2"/>
<dbReference type="GO" id="GO:0006168">
    <property type="term" value="P:adenine salvage"/>
    <property type="evidence" value="ECO:0007669"/>
    <property type="project" value="TreeGrafter"/>
</dbReference>
<keyword evidence="9" id="KW-1185">Reference proteome</keyword>
<dbReference type="GO" id="GO:0003999">
    <property type="term" value="F:adenine phosphoribosyltransferase activity"/>
    <property type="evidence" value="ECO:0007669"/>
    <property type="project" value="UniProtKB-EC"/>
</dbReference>
<evidence type="ECO:0000256" key="1">
    <source>
        <dbReference type="ARBA" id="ARBA00000868"/>
    </source>
</evidence>
<dbReference type="GO" id="GO:0016208">
    <property type="term" value="F:AMP binding"/>
    <property type="evidence" value="ECO:0007669"/>
    <property type="project" value="TreeGrafter"/>
</dbReference>
<dbReference type="GO" id="GO:0002055">
    <property type="term" value="F:adenine binding"/>
    <property type="evidence" value="ECO:0007669"/>
    <property type="project" value="TreeGrafter"/>
</dbReference>
<dbReference type="InterPro" id="IPR050054">
    <property type="entry name" value="UPRTase/APRTase"/>
</dbReference>
<evidence type="ECO:0000256" key="2">
    <source>
        <dbReference type="ARBA" id="ARBA00004496"/>
    </source>
</evidence>
<evidence type="ECO:0000313" key="8">
    <source>
        <dbReference type="Ensembl" id="ENSPEMP00000032331.1"/>
    </source>
</evidence>
<keyword evidence="6" id="KW-0963">Cytoplasm</keyword>
<keyword evidence="7" id="KW-0660">Purine salvage</keyword>
<dbReference type="PANTHER" id="PTHR32315">
    <property type="entry name" value="ADENINE PHOSPHORIBOSYLTRANSFERASE"/>
    <property type="match status" value="1"/>
</dbReference>
<dbReference type="SUPFAM" id="SSF53271">
    <property type="entry name" value="PRTase-like"/>
    <property type="match status" value="1"/>
</dbReference>
<sequence>MVELKLQLVAQSILSFLGRPHLGRAVQGYLDILPLLKDLDFLGASICLLASHLKSLERGKINYIAGLDSRGFLFGPSLAQVLGLGCMLILKG</sequence>
<evidence type="ECO:0000313" key="9">
    <source>
        <dbReference type="Proteomes" id="UP000694547"/>
    </source>
</evidence>
<dbReference type="GO" id="GO:0006166">
    <property type="term" value="P:purine ribonucleoside salvage"/>
    <property type="evidence" value="ECO:0007669"/>
    <property type="project" value="UniProtKB-KW"/>
</dbReference>
<comment type="pathway">
    <text evidence="3">Purine metabolism; AMP biosynthesis via salvage pathway; AMP from adenine: step 1/1.</text>
</comment>
<reference evidence="8 9" key="1">
    <citation type="submission" date="2018-10" db="EMBL/GenBank/DDBJ databases">
        <title>Improved assembly of the deer mouse Peromyscus maniculatus genome.</title>
        <authorList>
            <person name="Lassance J.-M."/>
            <person name="Hoekstra H.E."/>
        </authorList>
    </citation>
    <scope>NUCLEOTIDE SEQUENCE [LARGE SCALE GENOMIC DNA]</scope>
</reference>
<dbReference type="InterPro" id="IPR029057">
    <property type="entry name" value="PRTase-like"/>
</dbReference>
<reference evidence="8" key="2">
    <citation type="submission" date="2025-08" db="UniProtKB">
        <authorList>
            <consortium name="Ensembl"/>
        </authorList>
    </citation>
    <scope>IDENTIFICATION</scope>
</reference>
<accession>A0A8C8UPC2</accession>
<dbReference type="Gene3D" id="3.40.50.2020">
    <property type="match status" value="1"/>
</dbReference>
<dbReference type="Ensembl" id="ENSPEMT00000041876.1">
    <property type="protein sequence ID" value="ENSPEMP00000032331.1"/>
    <property type="gene ID" value="ENSPEMG00000025234.1"/>
</dbReference>
<evidence type="ECO:0000256" key="5">
    <source>
        <dbReference type="ARBA" id="ARBA00011893"/>
    </source>
</evidence>
<comment type="similarity">
    <text evidence="4">Belongs to the purine/pyrimidine phosphoribosyltransferase family.</text>
</comment>
<proteinExistence type="inferred from homology"/>
<protein>
    <recommendedName>
        <fullName evidence="5">adenine phosphoribosyltransferase</fullName>
        <ecNumber evidence="5">2.4.2.7</ecNumber>
    </recommendedName>
</protein>
<comment type="catalytic activity">
    <reaction evidence="1">
        <text>AMP + diphosphate = 5-phospho-alpha-D-ribose 1-diphosphate + adenine</text>
        <dbReference type="Rhea" id="RHEA:16609"/>
        <dbReference type="ChEBI" id="CHEBI:16708"/>
        <dbReference type="ChEBI" id="CHEBI:33019"/>
        <dbReference type="ChEBI" id="CHEBI:58017"/>
        <dbReference type="ChEBI" id="CHEBI:456215"/>
        <dbReference type="EC" id="2.4.2.7"/>
    </reaction>
</comment>
<dbReference type="GO" id="GO:0005737">
    <property type="term" value="C:cytoplasm"/>
    <property type="evidence" value="ECO:0007669"/>
    <property type="project" value="UniProtKB-SubCell"/>
</dbReference>
<evidence type="ECO:0000256" key="7">
    <source>
        <dbReference type="ARBA" id="ARBA00022726"/>
    </source>
</evidence>
<dbReference type="Proteomes" id="UP000694547">
    <property type="component" value="Chromosome 12"/>
</dbReference>
<reference evidence="8" key="3">
    <citation type="submission" date="2025-09" db="UniProtKB">
        <authorList>
            <consortium name="Ensembl"/>
        </authorList>
    </citation>
    <scope>IDENTIFICATION</scope>
</reference>
<evidence type="ECO:0000256" key="4">
    <source>
        <dbReference type="ARBA" id="ARBA00008391"/>
    </source>
</evidence>